<sequence length="175" mass="19247">MLGNGRATTRQRQGKPRAAAVGCPCHCASRRPQSRHCVASAGPAHPPRHANHGMPLRRGRPAMHASDPRQPTTWLSAEAHPANRAKPRPLCHLPACPHGSSRPRPRIACHGGSRSRSRRHSPRLPMPCHHKPRLSRPVPPASLLHASRPMPACRPDKLCIATLWFQCVLRPQSHS</sequence>
<organism evidence="2 3">
    <name type="scientific">Bipolaris oryzae ATCC 44560</name>
    <dbReference type="NCBI Taxonomy" id="930090"/>
    <lineage>
        <taxon>Eukaryota</taxon>
        <taxon>Fungi</taxon>
        <taxon>Dikarya</taxon>
        <taxon>Ascomycota</taxon>
        <taxon>Pezizomycotina</taxon>
        <taxon>Dothideomycetes</taxon>
        <taxon>Pleosporomycetidae</taxon>
        <taxon>Pleosporales</taxon>
        <taxon>Pleosporineae</taxon>
        <taxon>Pleosporaceae</taxon>
        <taxon>Bipolaris</taxon>
    </lineage>
</organism>
<gene>
    <name evidence="2" type="ORF">COCMIDRAFT_33662</name>
</gene>
<keyword evidence="3" id="KW-1185">Reference proteome</keyword>
<dbReference type="HOGENOM" id="CLU_1532276_0_0_1"/>
<dbReference type="EMBL" id="KI963936">
    <property type="protein sequence ID" value="EUC48995.1"/>
    <property type="molecule type" value="Genomic_DNA"/>
</dbReference>
<evidence type="ECO:0000256" key="1">
    <source>
        <dbReference type="SAM" id="MobiDB-lite"/>
    </source>
</evidence>
<reference evidence="2 3" key="1">
    <citation type="journal article" date="2013" name="PLoS Genet.">
        <title>Comparative genome structure, secondary metabolite, and effector coding capacity across Cochliobolus pathogens.</title>
        <authorList>
            <person name="Condon B.J."/>
            <person name="Leng Y."/>
            <person name="Wu D."/>
            <person name="Bushley K.E."/>
            <person name="Ohm R.A."/>
            <person name="Otillar R."/>
            <person name="Martin J."/>
            <person name="Schackwitz W."/>
            <person name="Grimwood J."/>
            <person name="MohdZainudin N."/>
            <person name="Xue C."/>
            <person name="Wang R."/>
            <person name="Manning V.A."/>
            <person name="Dhillon B."/>
            <person name="Tu Z.J."/>
            <person name="Steffenson B.J."/>
            <person name="Salamov A."/>
            <person name="Sun H."/>
            <person name="Lowry S."/>
            <person name="LaButti K."/>
            <person name="Han J."/>
            <person name="Copeland A."/>
            <person name="Lindquist E."/>
            <person name="Barry K."/>
            <person name="Schmutz J."/>
            <person name="Baker S.E."/>
            <person name="Ciuffetti L.M."/>
            <person name="Grigoriev I.V."/>
            <person name="Zhong S."/>
            <person name="Turgeon B.G."/>
        </authorList>
    </citation>
    <scope>NUCLEOTIDE SEQUENCE [LARGE SCALE GENOMIC DNA]</scope>
    <source>
        <strain evidence="2 3">ATCC 44560</strain>
    </source>
</reference>
<protein>
    <submittedName>
        <fullName evidence="2">Uncharacterized protein</fullName>
    </submittedName>
</protein>
<evidence type="ECO:0000313" key="2">
    <source>
        <dbReference type="EMBL" id="EUC48995.1"/>
    </source>
</evidence>
<dbReference type="OrthoDB" id="10318955at2759"/>
<feature type="compositionally biased region" description="Basic residues" evidence="1">
    <location>
        <begin position="101"/>
        <end position="134"/>
    </location>
</feature>
<proteinExistence type="predicted"/>
<feature type="region of interest" description="Disordered" evidence="1">
    <location>
        <begin position="95"/>
        <end position="136"/>
    </location>
</feature>
<accession>W6ZG37</accession>
<feature type="compositionally biased region" description="Basic residues" evidence="1">
    <location>
        <begin position="46"/>
        <end position="61"/>
    </location>
</feature>
<name>W6ZG37_COCMI</name>
<dbReference type="Proteomes" id="UP000054032">
    <property type="component" value="Unassembled WGS sequence"/>
</dbReference>
<evidence type="ECO:0000313" key="3">
    <source>
        <dbReference type="Proteomes" id="UP000054032"/>
    </source>
</evidence>
<dbReference type="RefSeq" id="XP_007684530.1">
    <property type="nucleotide sequence ID" value="XM_007686340.1"/>
</dbReference>
<dbReference type="KEGG" id="bor:COCMIDRAFT_33662"/>
<dbReference type="AlphaFoldDB" id="W6ZG37"/>
<dbReference type="GeneID" id="19122378"/>
<feature type="region of interest" description="Disordered" evidence="1">
    <location>
        <begin position="38"/>
        <end position="70"/>
    </location>
</feature>